<proteinExistence type="predicted"/>
<keyword evidence="2" id="KW-1185">Reference proteome</keyword>
<evidence type="ECO:0000313" key="1">
    <source>
        <dbReference type="EMBL" id="RKT45461.1"/>
    </source>
</evidence>
<dbReference type="PANTHER" id="PTHR46246">
    <property type="entry name" value="GUANOSINE-3',5'-BIS(DIPHOSPHATE) 3'-PYROPHOSPHOHYDROLASE MESH1"/>
    <property type="match status" value="1"/>
</dbReference>
<dbReference type="EMBL" id="RBXL01000001">
    <property type="protein sequence ID" value="RKT45461.1"/>
    <property type="molecule type" value="Genomic_DNA"/>
</dbReference>
<dbReference type="Proteomes" id="UP000274556">
    <property type="component" value="Unassembled WGS sequence"/>
</dbReference>
<organism evidence="1 2">
    <name type="scientific">Thiocapsa rosea</name>
    <dbReference type="NCBI Taxonomy" id="69360"/>
    <lineage>
        <taxon>Bacteria</taxon>
        <taxon>Pseudomonadati</taxon>
        <taxon>Pseudomonadota</taxon>
        <taxon>Gammaproteobacteria</taxon>
        <taxon>Chromatiales</taxon>
        <taxon>Chromatiaceae</taxon>
        <taxon>Thiocapsa</taxon>
    </lineage>
</organism>
<protein>
    <submittedName>
        <fullName evidence="1">HD domain-containing protein</fullName>
    </submittedName>
</protein>
<dbReference type="SUPFAM" id="SSF109604">
    <property type="entry name" value="HD-domain/PDEase-like"/>
    <property type="match status" value="1"/>
</dbReference>
<reference evidence="1 2" key="1">
    <citation type="submission" date="2018-10" db="EMBL/GenBank/DDBJ databases">
        <title>Genomic Encyclopedia of Archaeal and Bacterial Type Strains, Phase II (KMG-II): from individual species to whole genera.</title>
        <authorList>
            <person name="Goeker M."/>
        </authorList>
    </citation>
    <scope>NUCLEOTIDE SEQUENCE [LARGE SCALE GENOMIC DNA]</scope>
    <source>
        <strain evidence="1 2">DSM 235</strain>
    </source>
</reference>
<name>A0A495V7R9_9GAMM</name>
<comment type="caution">
    <text evidence="1">The sequence shown here is derived from an EMBL/GenBank/DDBJ whole genome shotgun (WGS) entry which is preliminary data.</text>
</comment>
<dbReference type="Pfam" id="PF13328">
    <property type="entry name" value="HD_4"/>
    <property type="match status" value="1"/>
</dbReference>
<dbReference type="GO" id="GO:0008893">
    <property type="term" value="F:guanosine-3',5'-bis(diphosphate) 3'-diphosphatase activity"/>
    <property type="evidence" value="ECO:0007669"/>
    <property type="project" value="TreeGrafter"/>
</dbReference>
<accession>A0A495V7R9</accession>
<dbReference type="InterPro" id="IPR052194">
    <property type="entry name" value="MESH1"/>
</dbReference>
<dbReference type="Gene3D" id="1.10.3210.10">
    <property type="entry name" value="Hypothetical protein af1432"/>
    <property type="match status" value="1"/>
</dbReference>
<dbReference type="AlphaFoldDB" id="A0A495V7R9"/>
<dbReference type="PANTHER" id="PTHR46246:SF1">
    <property type="entry name" value="GUANOSINE-3',5'-BIS(DIPHOSPHATE) 3'-PYROPHOSPHOHYDROLASE MESH1"/>
    <property type="match status" value="1"/>
</dbReference>
<gene>
    <name evidence="1" type="ORF">BDD21_2918</name>
</gene>
<evidence type="ECO:0000313" key="2">
    <source>
        <dbReference type="Proteomes" id="UP000274556"/>
    </source>
</evidence>
<sequence>MARAGSEFIANNVIRGSDPANGARGMPPLELNRLARLGLGGAGGNEEVNRRKVGEPGQLWCFHDPFRRNVAVGVTEQTTYRTQAVATLVQRHDGDAEQIIAALLHDVLEDGGAHWAEPIAAGFGPEVLALVRFCTDGVPDAAGHKAPWRVRKEAHLARATGPGLLVSACDKLANLQAIHLDRLECGAVVWSRFSAGRAGTLWYYEELVETFSGRLPAALEQALRREWAAVETLADEEGQ</sequence>